<evidence type="ECO:0000313" key="6">
    <source>
        <dbReference type="Proteomes" id="UP000632154"/>
    </source>
</evidence>
<evidence type="ECO:0000313" key="5">
    <source>
        <dbReference type="EMBL" id="GHG10263.1"/>
    </source>
</evidence>
<dbReference type="SUPFAM" id="SSF47188">
    <property type="entry name" value="Hemerythrin-like"/>
    <property type="match status" value="1"/>
</dbReference>
<dbReference type="EMBL" id="BNAL01000040">
    <property type="protein sequence ID" value="GHG10263.1"/>
    <property type="molecule type" value="Genomic_DNA"/>
</dbReference>
<dbReference type="Proteomes" id="UP000632154">
    <property type="component" value="Unassembled WGS sequence"/>
</dbReference>
<gene>
    <name evidence="5" type="ORF">GCM10017783_23420</name>
</gene>
<dbReference type="InterPro" id="IPR012312">
    <property type="entry name" value="Hemerythrin-like"/>
</dbReference>
<protein>
    <recommendedName>
        <fullName evidence="4">Hemerythrin-like domain-containing protein</fullName>
    </recommendedName>
</protein>
<evidence type="ECO:0000259" key="4">
    <source>
        <dbReference type="Pfam" id="PF01814"/>
    </source>
</evidence>
<dbReference type="NCBIfam" id="TIGR02481">
    <property type="entry name" value="hemeryth_dom"/>
    <property type="match status" value="1"/>
</dbReference>
<keyword evidence="3" id="KW-0408">Iron</keyword>
<keyword evidence="2" id="KW-0479">Metal-binding</keyword>
<accession>A0ABQ3KAC6</accession>
<reference evidence="6" key="1">
    <citation type="journal article" date="2019" name="Int. J. Syst. Evol. Microbiol.">
        <title>The Global Catalogue of Microorganisms (GCM) 10K type strain sequencing project: providing services to taxonomists for standard genome sequencing and annotation.</title>
        <authorList>
            <consortium name="The Broad Institute Genomics Platform"/>
            <consortium name="The Broad Institute Genome Sequencing Center for Infectious Disease"/>
            <person name="Wu L."/>
            <person name="Ma J."/>
        </authorList>
    </citation>
    <scope>NUCLEOTIDE SEQUENCE [LARGE SCALE GENOMIC DNA]</scope>
    <source>
        <strain evidence="6">CGMCC 1.18439</strain>
    </source>
</reference>
<dbReference type="CDD" id="cd12107">
    <property type="entry name" value="Hemerythrin"/>
    <property type="match status" value="1"/>
</dbReference>
<comment type="caution">
    <text evidence="5">The sequence shown here is derived from an EMBL/GenBank/DDBJ whole genome shotgun (WGS) entry which is preliminary data.</text>
</comment>
<dbReference type="PANTHER" id="PTHR37164">
    <property type="entry name" value="BACTERIOHEMERYTHRIN"/>
    <property type="match status" value="1"/>
</dbReference>
<feature type="domain" description="Hemerythrin-like" evidence="4">
    <location>
        <begin position="24"/>
        <end position="136"/>
    </location>
</feature>
<dbReference type="Gene3D" id="1.20.120.50">
    <property type="entry name" value="Hemerythrin-like"/>
    <property type="match status" value="1"/>
</dbReference>
<dbReference type="InterPro" id="IPR050669">
    <property type="entry name" value="Hemerythrin"/>
</dbReference>
<comment type="similarity">
    <text evidence="1">Belongs to the hemerythrin family.</text>
</comment>
<evidence type="ECO:0000256" key="1">
    <source>
        <dbReference type="ARBA" id="ARBA00010587"/>
    </source>
</evidence>
<dbReference type="Pfam" id="PF01814">
    <property type="entry name" value="Hemerythrin"/>
    <property type="match status" value="1"/>
</dbReference>
<sequence>MSGPQRYNLTVPLEWTANYETGESRLDRQHQRLFEYANELERHLDRFQAGEALDAEELKVWLSFLETHLYLHLTYEELLMRRTGHPAAERGRAAHKRLEAYGQGFRARLAAQGLSLPLLEELHHVMHTWLLGHVVRTDVSTPQLRKPAAQGTARLVQRQVSAATPLPRAS</sequence>
<name>A0ABQ3KAC6_9DEIO</name>
<evidence type="ECO:0000256" key="2">
    <source>
        <dbReference type="ARBA" id="ARBA00022723"/>
    </source>
</evidence>
<dbReference type="PANTHER" id="PTHR37164:SF1">
    <property type="entry name" value="BACTERIOHEMERYTHRIN"/>
    <property type="match status" value="1"/>
</dbReference>
<organism evidence="5 6">
    <name type="scientific">Deinococcus piscis</name>
    <dbReference type="NCBI Taxonomy" id="394230"/>
    <lineage>
        <taxon>Bacteria</taxon>
        <taxon>Thermotogati</taxon>
        <taxon>Deinococcota</taxon>
        <taxon>Deinococci</taxon>
        <taxon>Deinococcales</taxon>
        <taxon>Deinococcaceae</taxon>
        <taxon>Deinococcus</taxon>
    </lineage>
</organism>
<dbReference type="InterPro" id="IPR012827">
    <property type="entry name" value="Hemerythrin_metal-bd"/>
</dbReference>
<evidence type="ECO:0000256" key="3">
    <source>
        <dbReference type="ARBA" id="ARBA00023004"/>
    </source>
</evidence>
<keyword evidence="6" id="KW-1185">Reference proteome</keyword>
<proteinExistence type="inferred from homology"/>
<dbReference type="InterPro" id="IPR035938">
    <property type="entry name" value="Hemerythrin-like_sf"/>
</dbReference>